<dbReference type="InterPro" id="IPR026350">
    <property type="entry name" value="GxxExxY"/>
</dbReference>
<dbReference type="Proteomes" id="UP000178109">
    <property type="component" value="Unassembled WGS sequence"/>
</dbReference>
<dbReference type="Pfam" id="PF13366">
    <property type="entry name" value="PDDEXK_3"/>
    <property type="match status" value="1"/>
</dbReference>
<dbReference type="NCBIfam" id="TIGR04256">
    <property type="entry name" value="GxxExxY"/>
    <property type="match status" value="1"/>
</dbReference>
<gene>
    <name evidence="1" type="ORF">A3H70_04335</name>
</gene>
<evidence type="ECO:0000313" key="1">
    <source>
        <dbReference type="EMBL" id="OGY91089.1"/>
    </source>
</evidence>
<evidence type="ECO:0008006" key="3">
    <source>
        <dbReference type="Google" id="ProtNLM"/>
    </source>
</evidence>
<dbReference type="STRING" id="1798553.A3H70_04335"/>
<organism evidence="1 2">
    <name type="scientific">Candidatus Komeilibacteria bacterium RIFCSPLOWO2_02_FULL_48_11</name>
    <dbReference type="NCBI Taxonomy" id="1798553"/>
    <lineage>
        <taxon>Bacteria</taxon>
        <taxon>Candidatus Komeiliibacteriota</taxon>
    </lineage>
</organism>
<protein>
    <recommendedName>
        <fullName evidence="3">GxxExxY protein</fullName>
    </recommendedName>
</protein>
<name>A0A1G2BR91_9BACT</name>
<proteinExistence type="predicted"/>
<dbReference type="AlphaFoldDB" id="A0A1G2BR91"/>
<accession>A0A1G2BR91</accession>
<reference evidence="1 2" key="1">
    <citation type="journal article" date="2016" name="Nat. Commun.">
        <title>Thousands of microbial genomes shed light on interconnected biogeochemical processes in an aquifer system.</title>
        <authorList>
            <person name="Anantharaman K."/>
            <person name="Brown C.T."/>
            <person name="Hug L.A."/>
            <person name="Sharon I."/>
            <person name="Castelle C.J."/>
            <person name="Probst A.J."/>
            <person name="Thomas B.C."/>
            <person name="Singh A."/>
            <person name="Wilkins M.J."/>
            <person name="Karaoz U."/>
            <person name="Brodie E.L."/>
            <person name="Williams K.H."/>
            <person name="Hubbard S.S."/>
            <person name="Banfield J.F."/>
        </authorList>
    </citation>
    <scope>NUCLEOTIDE SEQUENCE [LARGE SCALE GENOMIC DNA]</scope>
</reference>
<sequence length="130" mass="15377">MEGEAVNEFIYPELSYQIIGILYSVYNELGPEYREIFYERAVEKSFRMSKLFYKRQLPYTVTFRGQIVGKHYFDFLVDNKIILELKVGDHFSRRNIHQANEYLKASKLKLALLANFTSKGVKIKRIVNII</sequence>
<dbReference type="EMBL" id="MHKO01000053">
    <property type="protein sequence ID" value="OGY91089.1"/>
    <property type="molecule type" value="Genomic_DNA"/>
</dbReference>
<evidence type="ECO:0000313" key="2">
    <source>
        <dbReference type="Proteomes" id="UP000178109"/>
    </source>
</evidence>
<comment type="caution">
    <text evidence="1">The sequence shown here is derived from an EMBL/GenBank/DDBJ whole genome shotgun (WGS) entry which is preliminary data.</text>
</comment>